<dbReference type="Proteomes" id="UP000814033">
    <property type="component" value="Unassembled WGS sequence"/>
</dbReference>
<gene>
    <name evidence="1" type="ORF">FA95DRAFT_1563662</name>
</gene>
<keyword evidence="2" id="KW-1185">Reference proteome</keyword>
<accession>A0ACB8RGD8</accession>
<comment type="caution">
    <text evidence="1">The sequence shown here is derived from an EMBL/GenBank/DDBJ whole genome shotgun (WGS) entry which is preliminary data.</text>
</comment>
<name>A0ACB8RGD8_9AGAM</name>
<reference evidence="1" key="2">
    <citation type="journal article" date="2022" name="New Phytol.">
        <title>Evolutionary transition to the ectomycorrhizal habit in the genomes of a hyperdiverse lineage of mushroom-forming fungi.</title>
        <authorList>
            <person name="Looney B."/>
            <person name="Miyauchi S."/>
            <person name="Morin E."/>
            <person name="Drula E."/>
            <person name="Courty P.E."/>
            <person name="Kohler A."/>
            <person name="Kuo A."/>
            <person name="LaButti K."/>
            <person name="Pangilinan J."/>
            <person name="Lipzen A."/>
            <person name="Riley R."/>
            <person name="Andreopoulos W."/>
            <person name="He G."/>
            <person name="Johnson J."/>
            <person name="Nolan M."/>
            <person name="Tritt A."/>
            <person name="Barry K.W."/>
            <person name="Grigoriev I.V."/>
            <person name="Nagy L.G."/>
            <person name="Hibbett D."/>
            <person name="Henrissat B."/>
            <person name="Matheny P.B."/>
            <person name="Labbe J."/>
            <person name="Martin F.M."/>
        </authorList>
    </citation>
    <scope>NUCLEOTIDE SEQUENCE</scope>
    <source>
        <strain evidence="1">FP105234-sp</strain>
    </source>
</reference>
<protein>
    <submittedName>
        <fullName evidence="1">Uncharacterized protein</fullName>
    </submittedName>
</protein>
<evidence type="ECO:0000313" key="1">
    <source>
        <dbReference type="EMBL" id="KAI0043070.1"/>
    </source>
</evidence>
<evidence type="ECO:0000313" key="2">
    <source>
        <dbReference type="Proteomes" id="UP000814033"/>
    </source>
</evidence>
<organism evidence="1 2">
    <name type="scientific">Auriscalpium vulgare</name>
    <dbReference type="NCBI Taxonomy" id="40419"/>
    <lineage>
        <taxon>Eukaryota</taxon>
        <taxon>Fungi</taxon>
        <taxon>Dikarya</taxon>
        <taxon>Basidiomycota</taxon>
        <taxon>Agaricomycotina</taxon>
        <taxon>Agaricomycetes</taxon>
        <taxon>Russulales</taxon>
        <taxon>Auriscalpiaceae</taxon>
        <taxon>Auriscalpium</taxon>
    </lineage>
</organism>
<reference evidence="1" key="1">
    <citation type="submission" date="2021-02" db="EMBL/GenBank/DDBJ databases">
        <authorList>
            <consortium name="DOE Joint Genome Institute"/>
            <person name="Ahrendt S."/>
            <person name="Looney B.P."/>
            <person name="Miyauchi S."/>
            <person name="Morin E."/>
            <person name="Drula E."/>
            <person name="Courty P.E."/>
            <person name="Chicoki N."/>
            <person name="Fauchery L."/>
            <person name="Kohler A."/>
            <person name="Kuo A."/>
            <person name="Labutti K."/>
            <person name="Pangilinan J."/>
            <person name="Lipzen A."/>
            <person name="Riley R."/>
            <person name="Andreopoulos W."/>
            <person name="He G."/>
            <person name="Johnson J."/>
            <person name="Barry K.W."/>
            <person name="Grigoriev I.V."/>
            <person name="Nagy L."/>
            <person name="Hibbett D."/>
            <person name="Henrissat B."/>
            <person name="Matheny P.B."/>
            <person name="Labbe J."/>
            <person name="Martin F."/>
        </authorList>
    </citation>
    <scope>NUCLEOTIDE SEQUENCE</scope>
    <source>
        <strain evidence="1">FP105234-sp</strain>
    </source>
</reference>
<sequence length="83" mass="8676">MPQAFALVQQIVCTVTPAVYRVLGCQLREAIVRAVEAESAKPRPLARSVCLCAVSTTRRNSAAPAESALTGHLVASALSLTPS</sequence>
<proteinExistence type="predicted"/>
<dbReference type="EMBL" id="MU276034">
    <property type="protein sequence ID" value="KAI0043070.1"/>
    <property type="molecule type" value="Genomic_DNA"/>
</dbReference>